<sequence>MADPHRAARTVRATPGEVYAAMVDPELLLRWLPPTGMSGRLEHFDPRPGGSYRLVLTYDGSATGTGKSSSDSDVVEARFVELVPGARVVHAVDFVSDDEAFAGTMTMVWEIVPVAEGTRVEISAHDVPRGISAADHQTGMTASLDGLARLLEGP</sequence>
<reference evidence="3 4" key="1">
    <citation type="submission" date="2019-02" db="EMBL/GenBank/DDBJ databases">
        <title>Genomic Encyclopedia of Type Strains, Phase IV (KMG-IV): sequencing the most valuable type-strain genomes for metagenomic binning, comparative biology and taxonomic classification.</title>
        <authorList>
            <person name="Goeker M."/>
        </authorList>
    </citation>
    <scope>NUCLEOTIDE SEQUENCE [LARGE SCALE GENOMIC DNA]</scope>
    <source>
        <strain evidence="3 4">DSM 45622</strain>
    </source>
</reference>
<accession>A0A4Q7N7A6</accession>
<feature type="domain" description="Activator of Hsp90 ATPase homologue 1/2-like C-terminal" evidence="2">
    <location>
        <begin position="13"/>
        <end position="152"/>
    </location>
</feature>
<organism evidence="3 4">
    <name type="scientific">Motilibacter rhizosphaerae</name>
    <dbReference type="NCBI Taxonomy" id="598652"/>
    <lineage>
        <taxon>Bacteria</taxon>
        <taxon>Bacillati</taxon>
        <taxon>Actinomycetota</taxon>
        <taxon>Actinomycetes</taxon>
        <taxon>Motilibacterales</taxon>
        <taxon>Motilibacteraceae</taxon>
        <taxon>Motilibacter</taxon>
    </lineage>
</organism>
<evidence type="ECO:0000313" key="4">
    <source>
        <dbReference type="Proteomes" id="UP000293638"/>
    </source>
</evidence>
<comment type="caution">
    <text evidence="3">The sequence shown here is derived from an EMBL/GenBank/DDBJ whole genome shotgun (WGS) entry which is preliminary data.</text>
</comment>
<keyword evidence="4" id="KW-1185">Reference proteome</keyword>
<dbReference type="EMBL" id="SGXD01000011">
    <property type="protein sequence ID" value="RZS77525.1"/>
    <property type="molecule type" value="Genomic_DNA"/>
</dbReference>
<dbReference type="Gene3D" id="3.30.530.20">
    <property type="match status" value="1"/>
</dbReference>
<protein>
    <submittedName>
        <fullName evidence="3">Uncharacterized protein YndB with AHSA1/START domain</fullName>
    </submittedName>
</protein>
<name>A0A4Q7N7A6_9ACTN</name>
<dbReference type="InterPro" id="IPR013538">
    <property type="entry name" value="ASHA1/2-like_C"/>
</dbReference>
<dbReference type="InterPro" id="IPR023393">
    <property type="entry name" value="START-like_dom_sf"/>
</dbReference>
<dbReference type="SUPFAM" id="SSF55961">
    <property type="entry name" value="Bet v1-like"/>
    <property type="match status" value="1"/>
</dbReference>
<comment type="similarity">
    <text evidence="1">Belongs to the AHA1 family.</text>
</comment>
<gene>
    <name evidence="3" type="ORF">EV189_4033</name>
</gene>
<dbReference type="Proteomes" id="UP000293638">
    <property type="component" value="Unassembled WGS sequence"/>
</dbReference>
<dbReference type="AlphaFoldDB" id="A0A4Q7N7A6"/>
<evidence type="ECO:0000256" key="1">
    <source>
        <dbReference type="ARBA" id="ARBA00006817"/>
    </source>
</evidence>
<evidence type="ECO:0000313" key="3">
    <source>
        <dbReference type="EMBL" id="RZS77525.1"/>
    </source>
</evidence>
<evidence type="ECO:0000259" key="2">
    <source>
        <dbReference type="Pfam" id="PF08327"/>
    </source>
</evidence>
<dbReference type="Pfam" id="PF08327">
    <property type="entry name" value="AHSA1"/>
    <property type="match status" value="1"/>
</dbReference>
<proteinExistence type="inferred from homology"/>
<dbReference type="RefSeq" id="WP_231116601.1">
    <property type="nucleotide sequence ID" value="NZ_SGXD01000011.1"/>
</dbReference>